<dbReference type="SUPFAM" id="SSF47384">
    <property type="entry name" value="Homodimeric domain of signal transducing histidine kinase"/>
    <property type="match status" value="1"/>
</dbReference>
<dbReference type="InterPro" id="IPR036890">
    <property type="entry name" value="HATPase_C_sf"/>
</dbReference>
<evidence type="ECO:0000259" key="11">
    <source>
        <dbReference type="PROSITE" id="PS50109"/>
    </source>
</evidence>
<reference evidence="13 14" key="1">
    <citation type="submission" date="2017-04" db="EMBL/GenBank/DDBJ databases">
        <authorList>
            <person name="Afonso C.L."/>
            <person name="Miller P.J."/>
            <person name="Scott M.A."/>
            <person name="Spackman E."/>
            <person name="Goraichik I."/>
            <person name="Dimitrov K.M."/>
            <person name="Suarez D.L."/>
            <person name="Swayne D.E."/>
        </authorList>
    </citation>
    <scope>NUCLEOTIDE SEQUENCE [LARGE SCALE GENOMIC DNA]</scope>
    <source>
        <strain evidence="13 14">B5P</strain>
    </source>
</reference>
<dbReference type="PANTHER" id="PTHR45436:SF5">
    <property type="entry name" value="SENSOR HISTIDINE KINASE TRCS"/>
    <property type="match status" value="1"/>
</dbReference>
<evidence type="ECO:0000313" key="13">
    <source>
        <dbReference type="EMBL" id="SMH55268.1"/>
    </source>
</evidence>
<dbReference type="EC" id="2.7.13.3" evidence="3"/>
<keyword evidence="7 13" id="KW-0418">Kinase</keyword>
<dbReference type="PANTHER" id="PTHR45436">
    <property type="entry name" value="SENSOR HISTIDINE KINASE YKOH"/>
    <property type="match status" value="1"/>
</dbReference>
<keyword evidence="5" id="KW-0808">Transferase</keyword>
<evidence type="ECO:0000256" key="5">
    <source>
        <dbReference type="ARBA" id="ARBA00022679"/>
    </source>
</evidence>
<dbReference type="CDD" id="cd00082">
    <property type="entry name" value="HisKA"/>
    <property type="match status" value="1"/>
</dbReference>
<keyword evidence="4" id="KW-0597">Phosphoprotein</keyword>
<keyword evidence="6" id="KW-0812">Transmembrane</keyword>
<dbReference type="InterPro" id="IPR050428">
    <property type="entry name" value="TCS_sensor_his_kinase"/>
</dbReference>
<dbReference type="EMBL" id="FXBL01000004">
    <property type="protein sequence ID" value="SMH55268.1"/>
    <property type="molecule type" value="Genomic_DNA"/>
</dbReference>
<keyword evidence="10" id="KW-0472">Membrane</keyword>
<dbReference type="PROSITE" id="PS50885">
    <property type="entry name" value="HAMP"/>
    <property type="match status" value="1"/>
</dbReference>
<evidence type="ECO:0000256" key="7">
    <source>
        <dbReference type="ARBA" id="ARBA00022777"/>
    </source>
</evidence>
<dbReference type="SMART" id="SM00387">
    <property type="entry name" value="HATPase_c"/>
    <property type="match status" value="1"/>
</dbReference>
<dbReference type="RefSeq" id="WP_085466902.1">
    <property type="nucleotide sequence ID" value="NZ_FXBL01000004.1"/>
</dbReference>
<evidence type="ECO:0000256" key="3">
    <source>
        <dbReference type="ARBA" id="ARBA00012438"/>
    </source>
</evidence>
<dbReference type="InterPro" id="IPR003660">
    <property type="entry name" value="HAMP_dom"/>
</dbReference>
<dbReference type="InterPro" id="IPR003594">
    <property type="entry name" value="HATPase_dom"/>
</dbReference>
<proteinExistence type="predicted"/>
<dbReference type="GO" id="GO:0005886">
    <property type="term" value="C:plasma membrane"/>
    <property type="evidence" value="ECO:0007669"/>
    <property type="project" value="TreeGrafter"/>
</dbReference>
<dbReference type="InterPro" id="IPR005467">
    <property type="entry name" value="His_kinase_dom"/>
</dbReference>
<evidence type="ECO:0000256" key="10">
    <source>
        <dbReference type="ARBA" id="ARBA00023136"/>
    </source>
</evidence>
<dbReference type="SMART" id="SM00388">
    <property type="entry name" value="HisKA"/>
    <property type="match status" value="1"/>
</dbReference>
<keyword evidence="8" id="KW-1133">Transmembrane helix</keyword>
<dbReference type="InterPro" id="IPR004358">
    <property type="entry name" value="Sig_transdc_His_kin-like_C"/>
</dbReference>
<comment type="subcellular location">
    <subcellularLocation>
        <location evidence="2">Membrane</location>
    </subcellularLocation>
</comment>
<dbReference type="Gene3D" id="3.30.565.10">
    <property type="entry name" value="Histidine kinase-like ATPase, C-terminal domain"/>
    <property type="match status" value="1"/>
</dbReference>
<feature type="domain" description="Histidine kinase" evidence="11">
    <location>
        <begin position="249"/>
        <end position="450"/>
    </location>
</feature>
<dbReference type="OrthoDB" id="9809567at2"/>
<dbReference type="Pfam" id="PF02518">
    <property type="entry name" value="HATPase_c"/>
    <property type="match status" value="1"/>
</dbReference>
<dbReference type="PROSITE" id="PS50109">
    <property type="entry name" value="HIS_KIN"/>
    <property type="match status" value="1"/>
</dbReference>
<dbReference type="GO" id="GO:0000155">
    <property type="term" value="F:phosphorelay sensor kinase activity"/>
    <property type="evidence" value="ECO:0007669"/>
    <property type="project" value="InterPro"/>
</dbReference>
<evidence type="ECO:0000256" key="8">
    <source>
        <dbReference type="ARBA" id="ARBA00022989"/>
    </source>
</evidence>
<keyword evidence="14" id="KW-1185">Reference proteome</keyword>
<evidence type="ECO:0000256" key="9">
    <source>
        <dbReference type="ARBA" id="ARBA00023012"/>
    </source>
</evidence>
<comment type="catalytic activity">
    <reaction evidence="1">
        <text>ATP + protein L-histidine = ADP + protein N-phospho-L-histidine.</text>
        <dbReference type="EC" id="2.7.13.3"/>
    </reaction>
</comment>
<organism evidence="13 14">
    <name type="scientific">Mesorhizobium australicum</name>
    <dbReference type="NCBI Taxonomy" id="536018"/>
    <lineage>
        <taxon>Bacteria</taxon>
        <taxon>Pseudomonadati</taxon>
        <taxon>Pseudomonadota</taxon>
        <taxon>Alphaproteobacteria</taxon>
        <taxon>Hyphomicrobiales</taxon>
        <taxon>Phyllobacteriaceae</taxon>
        <taxon>Mesorhizobium</taxon>
    </lineage>
</organism>
<evidence type="ECO:0000256" key="2">
    <source>
        <dbReference type="ARBA" id="ARBA00004370"/>
    </source>
</evidence>
<protein>
    <recommendedName>
        <fullName evidence="3">histidine kinase</fullName>
        <ecNumber evidence="3">2.7.13.3</ecNumber>
    </recommendedName>
</protein>
<sequence length="451" mass="48633">MRSTRSLRLRFFALGLGLLAVALVVTGIGLSALFSRHLDRRVGQELDTHLQSIAGTLRIDRIGTLSLAREPADPRFSRPFGGLYWQIEDQTAGGRLASRSLWDFVIPRGPEVAAGAELTRDTAGPQGTSLLLHERNLVVPVDGVDHRLRVTVGIDRAQLAELRSGFARDTGYVLAALGSMLAAGIWIQIVSGLRPLAAVAEAVGEVRAGRARRLSTRVPREVEPLVTEMNSLLDTQERELVRARDRAADLAHGLKTPLTAIAADIRRLRERGDREIADNLEALADSMRRHVDRELTRTRLRHGTSRAATPLADAARRIARVVERIPAAEGKTITVGVPDTVLLPVDGDDLNEMLGNLLDNAARHARSRVRVGWEGTAGTISLLVEDDGPGLAEDERAVALARGGRLDRSGAAGLGLAIVRDITEAYGGSVTLGRSELGGLSARIDLPRLRA</sequence>
<gene>
    <name evidence="13" type="ORF">SAMN02982922_5306</name>
</gene>
<evidence type="ECO:0000256" key="4">
    <source>
        <dbReference type="ARBA" id="ARBA00022553"/>
    </source>
</evidence>
<evidence type="ECO:0000259" key="12">
    <source>
        <dbReference type="PROSITE" id="PS50885"/>
    </source>
</evidence>
<feature type="domain" description="HAMP" evidence="12">
    <location>
        <begin position="190"/>
        <end position="241"/>
    </location>
</feature>
<dbReference type="Proteomes" id="UP000193083">
    <property type="component" value="Unassembled WGS sequence"/>
</dbReference>
<name>A0A1X7PTG2_9HYPH</name>
<accession>A0A1X7PTG2</accession>
<dbReference type="SUPFAM" id="SSF55874">
    <property type="entry name" value="ATPase domain of HSP90 chaperone/DNA topoisomerase II/histidine kinase"/>
    <property type="match status" value="1"/>
</dbReference>
<dbReference type="PRINTS" id="PR00344">
    <property type="entry name" value="BCTRLSENSOR"/>
</dbReference>
<keyword evidence="9" id="KW-0902">Two-component regulatory system</keyword>
<dbReference type="AlphaFoldDB" id="A0A1X7PTG2"/>
<evidence type="ECO:0000313" key="14">
    <source>
        <dbReference type="Proteomes" id="UP000193083"/>
    </source>
</evidence>
<dbReference type="InterPro" id="IPR003661">
    <property type="entry name" value="HisK_dim/P_dom"/>
</dbReference>
<dbReference type="InterPro" id="IPR036097">
    <property type="entry name" value="HisK_dim/P_sf"/>
</dbReference>
<evidence type="ECO:0000256" key="6">
    <source>
        <dbReference type="ARBA" id="ARBA00022692"/>
    </source>
</evidence>
<evidence type="ECO:0000256" key="1">
    <source>
        <dbReference type="ARBA" id="ARBA00000085"/>
    </source>
</evidence>
<dbReference type="Gene3D" id="1.10.287.130">
    <property type="match status" value="1"/>
</dbReference>